<dbReference type="Proteomes" id="UP001599542">
    <property type="component" value="Unassembled WGS sequence"/>
</dbReference>
<sequence>MAARLATGHPVHLRAWRTFGELFGVMRQLANDAPYQDALLDADLANGTLTLLLADALENASPSEHRHLLHLRARARQEPHARTELRAALRTAQTVGTYTDRITALRRQACTLLDRLAPASPYRDLLHSLLHTSARQALGPTPAP</sequence>
<keyword evidence="2" id="KW-1185">Reference proteome</keyword>
<dbReference type="EMBL" id="JBHYPX010000031">
    <property type="protein sequence ID" value="MFE1353634.1"/>
    <property type="molecule type" value="Genomic_DNA"/>
</dbReference>
<proteinExistence type="predicted"/>
<dbReference type="SUPFAM" id="SSF48576">
    <property type="entry name" value="Terpenoid synthases"/>
    <property type="match status" value="1"/>
</dbReference>
<protein>
    <submittedName>
        <fullName evidence="1">Uncharacterized protein</fullName>
    </submittedName>
</protein>
<comment type="caution">
    <text evidence="1">The sequence shown here is derived from an EMBL/GenBank/DDBJ whole genome shotgun (WGS) entry which is preliminary data.</text>
</comment>
<evidence type="ECO:0000313" key="1">
    <source>
        <dbReference type="EMBL" id="MFE1353634.1"/>
    </source>
</evidence>
<gene>
    <name evidence="1" type="ORF">ACFW6T_16775</name>
</gene>
<dbReference type="Gene3D" id="1.10.600.10">
    <property type="entry name" value="Farnesyl Diphosphate Synthase"/>
    <property type="match status" value="1"/>
</dbReference>
<name>A0ABW6GLY3_9ACTN</name>
<accession>A0ABW6GLY3</accession>
<dbReference type="RefSeq" id="WP_380321182.1">
    <property type="nucleotide sequence ID" value="NZ_JBHYPW010000013.1"/>
</dbReference>
<dbReference type="InterPro" id="IPR008949">
    <property type="entry name" value="Isoprenoid_synthase_dom_sf"/>
</dbReference>
<evidence type="ECO:0000313" key="2">
    <source>
        <dbReference type="Proteomes" id="UP001599542"/>
    </source>
</evidence>
<reference evidence="1 2" key="1">
    <citation type="submission" date="2024-09" db="EMBL/GenBank/DDBJ databases">
        <title>The Natural Products Discovery Center: Release of the First 8490 Sequenced Strains for Exploring Actinobacteria Biosynthetic Diversity.</title>
        <authorList>
            <person name="Kalkreuter E."/>
            <person name="Kautsar S.A."/>
            <person name="Yang D."/>
            <person name="Bader C.D."/>
            <person name="Teijaro C.N."/>
            <person name="Fluegel L."/>
            <person name="Davis C.M."/>
            <person name="Simpson J.R."/>
            <person name="Lauterbach L."/>
            <person name="Steele A.D."/>
            <person name="Gui C."/>
            <person name="Meng S."/>
            <person name="Li G."/>
            <person name="Viehrig K."/>
            <person name="Ye F."/>
            <person name="Su P."/>
            <person name="Kiefer A.F."/>
            <person name="Nichols A."/>
            <person name="Cepeda A.J."/>
            <person name="Yan W."/>
            <person name="Fan B."/>
            <person name="Jiang Y."/>
            <person name="Adhikari A."/>
            <person name="Zheng C.-J."/>
            <person name="Schuster L."/>
            <person name="Cowan T.M."/>
            <person name="Smanski M.J."/>
            <person name="Chevrette M.G."/>
            <person name="De Carvalho L.P.S."/>
            <person name="Shen B."/>
        </authorList>
    </citation>
    <scope>NUCLEOTIDE SEQUENCE [LARGE SCALE GENOMIC DNA]</scope>
    <source>
        <strain evidence="1 2">NPDC058753</strain>
    </source>
</reference>
<organism evidence="1 2">
    <name type="scientific">Kitasatospora phosalacinea</name>
    <dbReference type="NCBI Taxonomy" id="2065"/>
    <lineage>
        <taxon>Bacteria</taxon>
        <taxon>Bacillati</taxon>
        <taxon>Actinomycetota</taxon>
        <taxon>Actinomycetes</taxon>
        <taxon>Kitasatosporales</taxon>
        <taxon>Streptomycetaceae</taxon>
        <taxon>Kitasatospora</taxon>
    </lineage>
</organism>